<dbReference type="EMBL" id="JAZGQO010000007">
    <property type="protein sequence ID" value="KAK6181875.1"/>
    <property type="molecule type" value="Genomic_DNA"/>
</dbReference>
<name>A0AAN8Q3J3_PATCE</name>
<proteinExistence type="predicted"/>
<reference evidence="2 3" key="1">
    <citation type="submission" date="2024-01" db="EMBL/GenBank/DDBJ databases">
        <title>The genome of the rayed Mediterranean limpet Patella caerulea (Linnaeus, 1758).</title>
        <authorList>
            <person name="Anh-Thu Weber A."/>
            <person name="Halstead-Nussloch G."/>
        </authorList>
    </citation>
    <scope>NUCLEOTIDE SEQUENCE [LARGE SCALE GENOMIC DNA]</scope>
    <source>
        <strain evidence="2">AATW-2023a</strain>
        <tissue evidence="2">Whole specimen</tissue>
    </source>
</reference>
<feature type="region of interest" description="Disordered" evidence="1">
    <location>
        <begin position="51"/>
        <end position="81"/>
    </location>
</feature>
<sequence>MEIIENTITTDNNTNKPQGTVTVSISESKNLNYEITDSVEDFENYVKDPDFVPFDESSDESDQEPRGLKRKNDYKNEKQGSECAPTCKTCCSTHLPLNRRTEIRQKYWAMKYDERRKWLFHCIERHEKKRVTTKDSRRHMTYIYRLKDDTGKWQNVCKSFFLTTLGYYPKNDKIITTVMKKSRLSDLSPPPDQRGKQTPPNKIARVLITDHIESFKPSISHYRRSHAPNRRYLPSDITINFMYEDFNTSVLSKCSYETYRQTLKEMNISFAKLGEEECELCVKHDNHKKACQCMGETESGIDDGKDNSEVPMQIEDGAYGIIDTDSTEDKECLECETWRKHKEVAKASRLHYQQDAEIEDNLTSVRSVDLQKVIMLPRMPGNKTAVFTKRIIAFNETFAVTGKLTRRNPSRQSVAVVWHEGIAGRKGVEIASSFVRAAAEDRDNLHIIYWLDNCTAQNKNWYLYAAMLSLVHSDNITADDITLKYFEPGHSFMSADSIHHLVELQMKKRPGGKVLDFADFTECVSKSKVNVIRLENSQILDWKHIQSAAKMRKSGVKLTDFVVVQFRRNSKMLYYKLDHDVHEFIELDFLKKDADLNYPRKLRKQDRGIPLEKK</sequence>
<evidence type="ECO:0000313" key="3">
    <source>
        <dbReference type="Proteomes" id="UP001347796"/>
    </source>
</evidence>
<dbReference type="Proteomes" id="UP001347796">
    <property type="component" value="Unassembled WGS sequence"/>
</dbReference>
<feature type="compositionally biased region" description="Low complexity" evidence="1">
    <location>
        <begin position="1"/>
        <end position="15"/>
    </location>
</feature>
<feature type="region of interest" description="Disordered" evidence="1">
    <location>
        <begin position="1"/>
        <end position="20"/>
    </location>
</feature>
<gene>
    <name evidence="2" type="ORF">SNE40_009653</name>
</gene>
<evidence type="ECO:0000256" key="1">
    <source>
        <dbReference type="SAM" id="MobiDB-lite"/>
    </source>
</evidence>
<evidence type="ECO:0000313" key="2">
    <source>
        <dbReference type="EMBL" id="KAK6181875.1"/>
    </source>
</evidence>
<organism evidence="2 3">
    <name type="scientific">Patella caerulea</name>
    <name type="common">Rayed Mediterranean limpet</name>
    <dbReference type="NCBI Taxonomy" id="87958"/>
    <lineage>
        <taxon>Eukaryota</taxon>
        <taxon>Metazoa</taxon>
        <taxon>Spiralia</taxon>
        <taxon>Lophotrochozoa</taxon>
        <taxon>Mollusca</taxon>
        <taxon>Gastropoda</taxon>
        <taxon>Patellogastropoda</taxon>
        <taxon>Patelloidea</taxon>
        <taxon>Patellidae</taxon>
        <taxon>Patella</taxon>
    </lineage>
</organism>
<dbReference type="PANTHER" id="PTHR10773:SF19">
    <property type="match status" value="1"/>
</dbReference>
<accession>A0AAN8Q3J3</accession>
<comment type="caution">
    <text evidence="2">The sequence shown here is derived from an EMBL/GenBank/DDBJ whole genome shotgun (WGS) entry which is preliminary data.</text>
</comment>
<keyword evidence="3" id="KW-1185">Reference proteome</keyword>
<dbReference type="AlphaFoldDB" id="A0AAN8Q3J3"/>
<dbReference type="PANTHER" id="PTHR10773">
    <property type="entry name" value="DNA-DIRECTED RNA POLYMERASES I, II, AND III SUBUNIT RPABC2"/>
    <property type="match status" value="1"/>
</dbReference>
<protein>
    <submittedName>
        <fullName evidence="2">Uncharacterized protein</fullName>
    </submittedName>
</protein>
<feature type="compositionally biased region" description="Basic and acidic residues" evidence="1">
    <location>
        <begin position="63"/>
        <end position="80"/>
    </location>
</feature>